<dbReference type="SUPFAM" id="SSF53800">
    <property type="entry name" value="Chelatase"/>
    <property type="match status" value="1"/>
</dbReference>
<dbReference type="Proteomes" id="UP000000263">
    <property type="component" value="Chromosome"/>
</dbReference>
<dbReference type="InterPro" id="IPR050963">
    <property type="entry name" value="Sirohydro_Cobaltochel/CbiX"/>
</dbReference>
<dbReference type="CDD" id="cd03414">
    <property type="entry name" value="CbiX_SirB_C"/>
    <property type="match status" value="1"/>
</dbReference>
<dbReference type="GO" id="GO:0046872">
    <property type="term" value="F:metal ion binding"/>
    <property type="evidence" value="ECO:0007669"/>
    <property type="project" value="UniProtKB-KW"/>
</dbReference>
<evidence type="ECO:0000256" key="1">
    <source>
        <dbReference type="ARBA" id="ARBA00022723"/>
    </source>
</evidence>
<protein>
    <submittedName>
        <fullName evidence="3">Cobalamin (Vitamin B12) biosynthesis CbiX protein</fullName>
    </submittedName>
</protein>
<dbReference type="Pfam" id="PF01903">
    <property type="entry name" value="CbiX"/>
    <property type="match status" value="2"/>
</dbReference>
<evidence type="ECO:0000313" key="3">
    <source>
        <dbReference type="EMBL" id="ABU56769.1"/>
    </source>
</evidence>
<dbReference type="PANTHER" id="PTHR33542:SF3">
    <property type="entry name" value="SIROHYDROCHLORIN FERROCHELATASE, CHLOROPLASTIC"/>
    <property type="match status" value="1"/>
</dbReference>
<dbReference type="Gene3D" id="3.40.50.1400">
    <property type="match status" value="2"/>
</dbReference>
<keyword evidence="4" id="KW-1185">Reference proteome</keyword>
<sequence length="472" mass="51532">MTHPSNQPALLLIGHGTDDPAGLEEYHRMATLVGERLGIVVQPCFLELADPPISQAIDDCVRAGFRQIVALPLLLGAAGHQKNDIPVALNQARMRHPNLDIRYGSPLGVQYALVRAMAERIETTYAATSARIPRNRTALALIGRGSSDPDSNADVARMARLLWEGRGFGWVEYGFFSITRPDVAAIIRHCIALGAEQIIVAPYLLFTGRILQRMTSQVESARKEHPALPILMAEHLGLHEGVLAAILQRYDEALHGVAAVNCDLCKYRQVMPGFEDDHGRLQKSDHHHGLRGVHHHDAPALDTILPPRYRNGKPVSVAPMSAAPLVYDDEGRVAWDRVWGGDDPNNPFCELALAGGPPHRGTLLEPVSPEAVAADPEGYARVVAELARGLRMVTGLPVVTGNTPGWVGLVCESEAMALWLLRAIVVENVSVRREGCTLFLPAGPDFRLDGEIKNVVTAVAKTYHYWKEHVQG</sequence>
<dbReference type="eggNOG" id="COG2138">
    <property type="taxonomic scope" value="Bacteria"/>
</dbReference>
<keyword evidence="2" id="KW-0456">Lyase</keyword>
<name>A7NH22_ROSCS</name>
<dbReference type="EMBL" id="CP000804">
    <property type="protein sequence ID" value="ABU56769.1"/>
    <property type="molecule type" value="Genomic_DNA"/>
</dbReference>
<dbReference type="AlphaFoldDB" id="A7NH22"/>
<dbReference type="RefSeq" id="WP_012119200.1">
    <property type="nucleotide sequence ID" value="NC_009767.1"/>
</dbReference>
<dbReference type="STRING" id="383372.Rcas_0644"/>
<dbReference type="InterPro" id="IPR002762">
    <property type="entry name" value="CbiX-like"/>
</dbReference>
<proteinExistence type="predicted"/>
<accession>A7NH22</accession>
<reference evidence="3 4" key="1">
    <citation type="submission" date="2007-08" db="EMBL/GenBank/DDBJ databases">
        <title>Complete sequence of Roseiflexus castenholzii DSM 13941.</title>
        <authorList>
            <consortium name="US DOE Joint Genome Institute"/>
            <person name="Copeland A."/>
            <person name="Lucas S."/>
            <person name="Lapidus A."/>
            <person name="Barry K."/>
            <person name="Glavina del Rio T."/>
            <person name="Dalin E."/>
            <person name="Tice H."/>
            <person name="Pitluck S."/>
            <person name="Thompson L.S."/>
            <person name="Brettin T."/>
            <person name="Bruce D."/>
            <person name="Detter J.C."/>
            <person name="Han C."/>
            <person name="Tapia R."/>
            <person name="Schmutz J."/>
            <person name="Larimer F."/>
            <person name="Land M."/>
            <person name="Hauser L."/>
            <person name="Kyrpides N."/>
            <person name="Mikhailova N."/>
            <person name="Bryant D.A."/>
            <person name="Hanada S."/>
            <person name="Tsukatani Y."/>
            <person name="Richardson P."/>
        </authorList>
    </citation>
    <scope>NUCLEOTIDE SEQUENCE [LARGE SCALE GENOMIC DNA]</scope>
    <source>
        <strain evidence="4">DSM 13941 / HLO8</strain>
    </source>
</reference>
<keyword evidence="1" id="KW-0479">Metal-binding</keyword>
<gene>
    <name evidence="3" type="ordered locus">Rcas_0644</name>
</gene>
<dbReference type="OrthoDB" id="9797895at2"/>
<organism evidence="3 4">
    <name type="scientific">Roseiflexus castenholzii (strain DSM 13941 / HLO8)</name>
    <dbReference type="NCBI Taxonomy" id="383372"/>
    <lineage>
        <taxon>Bacteria</taxon>
        <taxon>Bacillati</taxon>
        <taxon>Chloroflexota</taxon>
        <taxon>Chloroflexia</taxon>
        <taxon>Chloroflexales</taxon>
        <taxon>Roseiflexineae</taxon>
        <taxon>Roseiflexaceae</taxon>
        <taxon>Roseiflexus</taxon>
    </lineage>
</organism>
<evidence type="ECO:0000256" key="2">
    <source>
        <dbReference type="ARBA" id="ARBA00023239"/>
    </source>
</evidence>
<dbReference type="KEGG" id="rca:Rcas_0644"/>
<dbReference type="PANTHER" id="PTHR33542">
    <property type="entry name" value="SIROHYDROCHLORIN FERROCHELATASE, CHLOROPLASTIC"/>
    <property type="match status" value="1"/>
</dbReference>
<dbReference type="HOGENOM" id="CLU_587540_0_0_0"/>
<evidence type="ECO:0000313" key="4">
    <source>
        <dbReference type="Proteomes" id="UP000000263"/>
    </source>
</evidence>
<dbReference type="CDD" id="cd03416">
    <property type="entry name" value="CbiX_SirB_N"/>
    <property type="match status" value="1"/>
</dbReference>
<dbReference type="GO" id="GO:0016829">
    <property type="term" value="F:lyase activity"/>
    <property type="evidence" value="ECO:0007669"/>
    <property type="project" value="UniProtKB-KW"/>
</dbReference>